<feature type="domain" description="N-acetyltransferase" evidence="1">
    <location>
        <begin position="1"/>
        <end position="155"/>
    </location>
</feature>
<evidence type="ECO:0000313" key="2">
    <source>
        <dbReference type="EMBL" id="SON51013.1"/>
    </source>
</evidence>
<proteinExistence type="predicted"/>
<reference evidence="2 3" key="1">
    <citation type="submission" date="2017-10" db="EMBL/GenBank/DDBJ databases">
        <authorList>
            <person name="Banno H."/>
            <person name="Chua N.-H."/>
        </authorList>
    </citation>
    <scope>NUCLEOTIDE SEQUENCE [LARGE SCALE GENOMIC DNA]</scope>
    <source>
        <strain evidence="2">Vibrio tapetis CECT4600</strain>
    </source>
</reference>
<dbReference type="InterPro" id="IPR016181">
    <property type="entry name" value="Acyl_CoA_acyltransferase"/>
</dbReference>
<gene>
    <name evidence="2" type="ORF">VTAP4600_A3047</name>
</gene>
<evidence type="ECO:0000259" key="1">
    <source>
        <dbReference type="PROSITE" id="PS51186"/>
    </source>
</evidence>
<name>A0A2N8ZGH1_9VIBR</name>
<dbReference type="EMBL" id="LT960611">
    <property type="protein sequence ID" value="SON51013.1"/>
    <property type="molecule type" value="Genomic_DNA"/>
</dbReference>
<dbReference type="CDD" id="cd04301">
    <property type="entry name" value="NAT_SF"/>
    <property type="match status" value="1"/>
</dbReference>
<keyword evidence="3" id="KW-1185">Reference proteome</keyword>
<dbReference type="RefSeq" id="WP_102523404.1">
    <property type="nucleotide sequence ID" value="NZ_LT960611.1"/>
</dbReference>
<dbReference type="KEGG" id="vta:A3047"/>
<accession>A0A2N8ZGH1</accession>
<dbReference type="Pfam" id="PF13508">
    <property type="entry name" value="Acetyltransf_7"/>
    <property type="match status" value="1"/>
</dbReference>
<evidence type="ECO:0000313" key="3">
    <source>
        <dbReference type="Proteomes" id="UP000235828"/>
    </source>
</evidence>
<dbReference type="SUPFAM" id="SSF55729">
    <property type="entry name" value="Acyl-CoA N-acyltransferases (Nat)"/>
    <property type="match status" value="1"/>
</dbReference>
<protein>
    <recommendedName>
        <fullName evidence="1">N-acetyltransferase domain-containing protein</fullName>
    </recommendedName>
</protein>
<dbReference type="Proteomes" id="UP000235828">
    <property type="component" value="Chromosome A"/>
</dbReference>
<organism evidence="2 3">
    <name type="scientific">Vibrio tapetis subsp. tapetis</name>
    <dbReference type="NCBI Taxonomy" id="1671868"/>
    <lineage>
        <taxon>Bacteria</taxon>
        <taxon>Pseudomonadati</taxon>
        <taxon>Pseudomonadota</taxon>
        <taxon>Gammaproteobacteria</taxon>
        <taxon>Vibrionales</taxon>
        <taxon>Vibrionaceae</taxon>
        <taxon>Vibrio</taxon>
    </lineage>
</organism>
<dbReference type="Gene3D" id="3.40.630.30">
    <property type="match status" value="1"/>
</dbReference>
<sequence length="264" mass="30592">MKNLAHDSTEIIHGDTFIDEFKNMVWNGFFYSKKRGVAFHKHFPIDRMNNSDFFYLYRRDKLIGGVCIVPCNKNQHVGIVSLVYIEEAFRGQGLLDKILKAAIKFSHTKYIALTLWTNKSYLYEKYGFNILDSSFCIKFENLDALDFALIEKNVTHQQQLIPAFSKSIDTYHKGDSCVVITSNIDGSKSICRYSGEVEDIVDIIMSCKGIIICNFPTKDETMKSIKRILIEKQIGFKEYKPMLQMWLGSIKIEKIETYDLLDRL</sequence>
<dbReference type="InterPro" id="IPR000182">
    <property type="entry name" value="GNAT_dom"/>
</dbReference>
<dbReference type="OrthoDB" id="5109343at2"/>
<dbReference type="PROSITE" id="PS51186">
    <property type="entry name" value="GNAT"/>
    <property type="match status" value="1"/>
</dbReference>
<dbReference type="AlphaFoldDB" id="A0A2N8ZGH1"/>
<dbReference type="GO" id="GO:0016747">
    <property type="term" value="F:acyltransferase activity, transferring groups other than amino-acyl groups"/>
    <property type="evidence" value="ECO:0007669"/>
    <property type="project" value="InterPro"/>
</dbReference>